<dbReference type="EMBL" id="HACM01007635">
    <property type="protein sequence ID" value="CRZ08077.1"/>
    <property type="molecule type" value="Transcribed_RNA"/>
</dbReference>
<reference evidence="2" key="1">
    <citation type="submission" date="2015-04" db="EMBL/GenBank/DDBJ databases">
        <title>The genome sequence of the plant pathogenic Rhizarian Plasmodiophora brassicae reveals insights in its biotrophic life cycle and the origin of chitin synthesis.</title>
        <authorList>
            <person name="Schwelm A."/>
            <person name="Fogelqvist J."/>
            <person name="Knaust A."/>
            <person name="Julke S."/>
            <person name="Lilja T."/>
            <person name="Dhandapani V."/>
            <person name="Bonilla-Rosso G."/>
            <person name="Karlsson M."/>
            <person name="Shevchenko A."/>
            <person name="Choi S.R."/>
            <person name="Kim H.G."/>
            <person name="Park J.Y."/>
            <person name="Lim Y.P."/>
            <person name="Ludwig-Muller J."/>
            <person name="Dixelius C."/>
        </authorList>
    </citation>
    <scope>NUCLEOTIDE SEQUENCE</scope>
    <source>
        <tissue evidence="2">Potato root galls</tissue>
    </source>
</reference>
<dbReference type="AlphaFoldDB" id="A0A0H5R1E5"/>
<feature type="transmembrane region" description="Helical" evidence="1">
    <location>
        <begin position="52"/>
        <end position="72"/>
    </location>
</feature>
<dbReference type="EMBL" id="HACM01007617">
    <property type="protein sequence ID" value="CRZ08059.1"/>
    <property type="molecule type" value="Transcribed_RNA"/>
</dbReference>
<name>A0A0H5R1E5_9EUKA</name>
<protein>
    <submittedName>
        <fullName evidence="2">Uncharacterized protein</fullName>
    </submittedName>
</protein>
<accession>A0A0H5R1E5</accession>
<dbReference type="EMBL" id="HACM01007565">
    <property type="protein sequence ID" value="CRZ08007.1"/>
    <property type="molecule type" value="Transcribed_RNA"/>
</dbReference>
<sequence length="158" mass="17371">MSRSCSRCSCSLRLRSMKAVSPMFLLSTFCSSSSNAFVVARVSIRCILLRLGGILCVDFLLIVVSIVVGEWSLPSSACTSHCKISFAICRLAMVISNELFPLVGRSGLFINLHSSNMLSRNAHHIYIYMVPPKNSSLGVPVIGFVVWEIVYLASMVKF</sequence>
<dbReference type="EMBL" id="HACM01007628">
    <property type="protein sequence ID" value="CRZ08070.1"/>
    <property type="molecule type" value="Transcribed_RNA"/>
</dbReference>
<dbReference type="EMBL" id="HACM01007650">
    <property type="protein sequence ID" value="CRZ08092.1"/>
    <property type="molecule type" value="Transcribed_RNA"/>
</dbReference>
<dbReference type="EMBL" id="HACM01007592">
    <property type="protein sequence ID" value="CRZ08034.1"/>
    <property type="molecule type" value="Transcribed_RNA"/>
</dbReference>
<keyword evidence="1" id="KW-0472">Membrane</keyword>
<organism evidence="2">
    <name type="scientific">Spongospora subterranea</name>
    <dbReference type="NCBI Taxonomy" id="70186"/>
    <lineage>
        <taxon>Eukaryota</taxon>
        <taxon>Sar</taxon>
        <taxon>Rhizaria</taxon>
        <taxon>Endomyxa</taxon>
        <taxon>Phytomyxea</taxon>
        <taxon>Plasmodiophorida</taxon>
        <taxon>Plasmodiophoridae</taxon>
        <taxon>Spongospora</taxon>
    </lineage>
</organism>
<dbReference type="EMBL" id="HACM01007641">
    <property type="protein sequence ID" value="CRZ08083.1"/>
    <property type="molecule type" value="Transcribed_RNA"/>
</dbReference>
<dbReference type="EMBL" id="HACM01007580">
    <property type="protein sequence ID" value="CRZ08022.1"/>
    <property type="molecule type" value="Transcribed_RNA"/>
</dbReference>
<evidence type="ECO:0000313" key="2">
    <source>
        <dbReference type="EMBL" id="CRZ08015.1"/>
    </source>
</evidence>
<dbReference type="EMBL" id="HACM01007624">
    <property type="protein sequence ID" value="CRZ08066.1"/>
    <property type="molecule type" value="Transcribed_RNA"/>
</dbReference>
<proteinExistence type="predicted"/>
<dbReference type="EMBL" id="HACM01007639">
    <property type="protein sequence ID" value="CRZ08081.1"/>
    <property type="molecule type" value="Transcribed_RNA"/>
</dbReference>
<dbReference type="EMBL" id="HACM01007601">
    <property type="protein sequence ID" value="CRZ08043.1"/>
    <property type="molecule type" value="Transcribed_RNA"/>
</dbReference>
<dbReference type="EMBL" id="HACM01007574">
    <property type="protein sequence ID" value="CRZ08016.1"/>
    <property type="molecule type" value="Transcribed_RNA"/>
</dbReference>
<dbReference type="EMBL" id="HACM01007586">
    <property type="protein sequence ID" value="CRZ08028.1"/>
    <property type="molecule type" value="Transcribed_RNA"/>
</dbReference>
<keyword evidence="1" id="KW-0812">Transmembrane</keyword>
<dbReference type="EMBL" id="HACM01007615">
    <property type="protein sequence ID" value="CRZ08057.1"/>
    <property type="molecule type" value="Transcribed_RNA"/>
</dbReference>
<dbReference type="EMBL" id="HACM01007573">
    <property type="protein sequence ID" value="CRZ08015.1"/>
    <property type="molecule type" value="Transcribed_RNA"/>
</dbReference>
<keyword evidence="1" id="KW-1133">Transmembrane helix</keyword>
<evidence type="ECO:0000256" key="1">
    <source>
        <dbReference type="SAM" id="Phobius"/>
    </source>
</evidence>
<feature type="transmembrane region" description="Helical" evidence="1">
    <location>
        <begin position="137"/>
        <end position="156"/>
    </location>
</feature>